<evidence type="ECO:0000313" key="1">
    <source>
        <dbReference type="EMBL" id="KAF6026421.1"/>
    </source>
</evidence>
<dbReference type="EMBL" id="VXIV02002280">
    <property type="protein sequence ID" value="KAF6026421.1"/>
    <property type="molecule type" value="Genomic_DNA"/>
</dbReference>
<name>A0A7J7JL89_BUGNE</name>
<reference evidence="1" key="1">
    <citation type="submission" date="2020-06" db="EMBL/GenBank/DDBJ databases">
        <title>Draft genome of Bugula neritina, a colonial animal packing powerful symbionts and potential medicines.</title>
        <authorList>
            <person name="Rayko M."/>
        </authorList>
    </citation>
    <scope>NUCLEOTIDE SEQUENCE [LARGE SCALE GENOMIC DNA]</scope>
    <source>
        <strain evidence="1">Kwan_BN1</strain>
    </source>
</reference>
<proteinExistence type="predicted"/>
<keyword evidence="2" id="KW-1185">Reference proteome</keyword>
<sequence length="327" mass="35869">MENSVKSLHGGNIQLQEARVLISKRDKQVAEFYLRLRNALLNKQKSCGKSEETCDSESCLNSASSSRRSVNFRTRCEIVAVRHVPDGCCGSIGTALPISGVNYSSAVVPVLENLPELGMGIVDTPDDLVSETGCELIQDLYVSFELSSHDTSEVLIDLSSTGPEKYPSSDQLWGFSDSDPANWLFTEVRDFLEDCVETVTKFKRPKNSRPSKVVTINYGLMKAAVITGEVTEALSLIPPVKLLSAFHTTVPSTLKHVPECELFVEQVVHIPAPETILVNSTLYRRNADLMGQESCNQLSTRYSVVEVPSFSSILEDVTQHVPAVCPG</sequence>
<accession>A0A7J7JL89</accession>
<comment type="caution">
    <text evidence="1">The sequence shown here is derived from an EMBL/GenBank/DDBJ whole genome shotgun (WGS) entry which is preliminary data.</text>
</comment>
<protein>
    <submittedName>
        <fullName evidence="1">Uncharacterized protein</fullName>
    </submittedName>
</protein>
<organism evidence="1 2">
    <name type="scientific">Bugula neritina</name>
    <name type="common">Brown bryozoan</name>
    <name type="synonym">Sertularia neritina</name>
    <dbReference type="NCBI Taxonomy" id="10212"/>
    <lineage>
        <taxon>Eukaryota</taxon>
        <taxon>Metazoa</taxon>
        <taxon>Spiralia</taxon>
        <taxon>Lophotrochozoa</taxon>
        <taxon>Bryozoa</taxon>
        <taxon>Gymnolaemata</taxon>
        <taxon>Cheilostomatida</taxon>
        <taxon>Flustrina</taxon>
        <taxon>Buguloidea</taxon>
        <taxon>Bugulidae</taxon>
        <taxon>Bugula</taxon>
    </lineage>
</organism>
<gene>
    <name evidence="1" type="ORF">EB796_015269</name>
</gene>
<evidence type="ECO:0000313" key="2">
    <source>
        <dbReference type="Proteomes" id="UP000593567"/>
    </source>
</evidence>
<dbReference type="AlphaFoldDB" id="A0A7J7JL89"/>
<dbReference type="Proteomes" id="UP000593567">
    <property type="component" value="Unassembled WGS sequence"/>
</dbReference>